<dbReference type="OrthoDB" id="123310at2"/>
<feature type="compositionally biased region" description="Polar residues" evidence="1">
    <location>
        <begin position="25"/>
        <end position="36"/>
    </location>
</feature>
<organism evidence="2 3">
    <name type="scientific">Terriglobus saanensis (strain ATCC BAA-1853 / DSM 23119 / SP1PR4)</name>
    <dbReference type="NCBI Taxonomy" id="401053"/>
    <lineage>
        <taxon>Bacteria</taxon>
        <taxon>Pseudomonadati</taxon>
        <taxon>Acidobacteriota</taxon>
        <taxon>Terriglobia</taxon>
        <taxon>Terriglobales</taxon>
        <taxon>Acidobacteriaceae</taxon>
        <taxon>Terriglobus</taxon>
    </lineage>
</organism>
<proteinExistence type="predicted"/>
<reference evidence="2 3" key="1">
    <citation type="journal article" date="2012" name="Stand. Genomic Sci.">
        <title>Complete genome sequence of Terriglobus saanensis type strain SP1PR4(T), an Acidobacteria from tundra soil.</title>
        <authorList>
            <person name="Rawat S.R."/>
            <person name="Mannisto M.K."/>
            <person name="Starovoytov V."/>
            <person name="Goodwin L."/>
            <person name="Nolan M."/>
            <person name="Hauser L."/>
            <person name="Land M."/>
            <person name="Davenport K.W."/>
            <person name="Woyke T."/>
            <person name="Haggblom M.M."/>
        </authorList>
    </citation>
    <scope>NUCLEOTIDE SEQUENCE</scope>
    <source>
        <strain evidence="3">ATCC BAA-1853 / DSM 23119 / SP1PR4</strain>
    </source>
</reference>
<feature type="compositionally biased region" description="Polar residues" evidence="1">
    <location>
        <begin position="1"/>
        <end position="12"/>
    </location>
</feature>
<protein>
    <submittedName>
        <fullName evidence="2">Uncharacterized protein</fullName>
    </submittedName>
</protein>
<feature type="region of interest" description="Disordered" evidence="1">
    <location>
        <begin position="94"/>
        <end position="124"/>
    </location>
</feature>
<keyword evidence="3" id="KW-1185">Reference proteome</keyword>
<gene>
    <name evidence="2" type="ordered locus">AciPR4_0283</name>
</gene>
<accession>E8V0Q8</accession>
<dbReference type="EMBL" id="CP002467">
    <property type="protein sequence ID" value="ADV81121.1"/>
    <property type="molecule type" value="Genomic_DNA"/>
</dbReference>
<dbReference type="HOGENOM" id="CLU_1712385_0_0_0"/>
<name>E8V0Q8_TERSS</name>
<dbReference type="Proteomes" id="UP000006844">
    <property type="component" value="Chromosome"/>
</dbReference>
<evidence type="ECO:0000313" key="3">
    <source>
        <dbReference type="Proteomes" id="UP000006844"/>
    </source>
</evidence>
<feature type="region of interest" description="Disordered" evidence="1">
    <location>
        <begin position="1"/>
        <end position="42"/>
    </location>
</feature>
<sequence length="153" mass="17211">MDAVDPSTSRQNGFGEKSLLESGLETPTTRGVTPSSKKNRLGRCVSCGSELRRSRFQKGDFLRLFLFQVPARCRRCGDRQHTFSPMAVLAGEPWRPMKRATSGSGPERKNWSPPLASGRINMRERNAPMVPPELLLDQKKKPPVRGRVDGYIW</sequence>
<dbReference type="KEGG" id="tsa:AciPR4_0283"/>
<dbReference type="STRING" id="401053.AciPR4_0283"/>
<evidence type="ECO:0000313" key="2">
    <source>
        <dbReference type="EMBL" id="ADV81121.1"/>
    </source>
</evidence>
<dbReference type="AlphaFoldDB" id="E8V0Q8"/>
<evidence type="ECO:0000256" key="1">
    <source>
        <dbReference type="SAM" id="MobiDB-lite"/>
    </source>
</evidence>
<dbReference type="RefSeq" id="WP_013566854.1">
    <property type="nucleotide sequence ID" value="NC_014963.1"/>
</dbReference>